<dbReference type="GO" id="GO:0008270">
    <property type="term" value="F:zinc ion binding"/>
    <property type="evidence" value="ECO:0007669"/>
    <property type="project" value="UniProtKB-KW"/>
</dbReference>
<dbReference type="GO" id="GO:0004198">
    <property type="term" value="F:calcium-dependent cysteine-type endopeptidase activity"/>
    <property type="evidence" value="ECO:0007669"/>
    <property type="project" value="InterPro"/>
</dbReference>
<evidence type="ECO:0000313" key="14">
    <source>
        <dbReference type="Ensembl" id="ENSEBUP00000006132.1"/>
    </source>
</evidence>
<keyword evidence="2" id="KW-0645">Protease</keyword>
<dbReference type="SUPFAM" id="SSF54001">
    <property type="entry name" value="Cysteine proteinases"/>
    <property type="match status" value="1"/>
</dbReference>
<keyword evidence="5" id="KW-0378">Hydrolase</keyword>
<evidence type="ECO:0000256" key="7">
    <source>
        <dbReference type="ARBA" id="ARBA00022833"/>
    </source>
</evidence>
<evidence type="ECO:0000256" key="9">
    <source>
        <dbReference type="PROSITE-ProRule" id="PRU00239"/>
    </source>
</evidence>
<evidence type="ECO:0000256" key="8">
    <source>
        <dbReference type="PIRSR" id="PIRSR622684-1"/>
    </source>
</evidence>
<dbReference type="GO" id="GO:0006508">
    <property type="term" value="P:proteolysis"/>
    <property type="evidence" value="ECO:0007669"/>
    <property type="project" value="UniProtKB-KW"/>
</dbReference>
<dbReference type="Pfam" id="PF00641">
    <property type="entry name" value="Zn_ribbon_RanBP"/>
    <property type="match status" value="2"/>
</dbReference>
<dbReference type="CDD" id="cd00044">
    <property type="entry name" value="CysPc"/>
    <property type="match status" value="1"/>
</dbReference>
<feature type="domain" description="RanBP2-type" evidence="12">
    <location>
        <begin position="492"/>
        <end position="516"/>
    </location>
</feature>
<feature type="region of interest" description="Disordered" evidence="11">
    <location>
        <begin position="1"/>
        <end position="57"/>
    </location>
</feature>
<dbReference type="InterPro" id="IPR038765">
    <property type="entry name" value="Papain-like_cys_pep_sf"/>
</dbReference>
<feature type="domain" description="RanBP2-type" evidence="12">
    <location>
        <begin position="441"/>
        <end position="470"/>
    </location>
</feature>
<feature type="domain" description="RanBP2-type" evidence="12">
    <location>
        <begin position="54"/>
        <end position="84"/>
    </location>
</feature>
<evidence type="ECO:0000256" key="11">
    <source>
        <dbReference type="SAM" id="MobiDB-lite"/>
    </source>
</evidence>
<dbReference type="InterPro" id="IPR000169">
    <property type="entry name" value="Pept_cys_AS"/>
</dbReference>
<accession>A0A8C4NDN8</accession>
<evidence type="ECO:0000259" key="13">
    <source>
        <dbReference type="PROSITE" id="PS50203"/>
    </source>
</evidence>
<evidence type="ECO:0000256" key="5">
    <source>
        <dbReference type="ARBA" id="ARBA00022801"/>
    </source>
</evidence>
<keyword evidence="15" id="KW-1185">Reference proteome</keyword>
<keyword evidence="4 10" id="KW-0863">Zinc-finger</keyword>
<dbReference type="InterPro" id="IPR036443">
    <property type="entry name" value="Znf_RanBP2_sf"/>
</dbReference>
<dbReference type="Pfam" id="PF00648">
    <property type="entry name" value="Peptidase_C2"/>
    <property type="match status" value="2"/>
</dbReference>
<dbReference type="SUPFAM" id="SSF90209">
    <property type="entry name" value="Ran binding protein zinc finger-like"/>
    <property type="match status" value="2"/>
</dbReference>
<dbReference type="PANTHER" id="PTHR10183">
    <property type="entry name" value="CALPAIN"/>
    <property type="match status" value="1"/>
</dbReference>
<dbReference type="InterPro" id="IPR001876">
    <property type="entry name" value="Znf_RanBP2"/>
</dbReference>
<reference evidence="14" key="1">
    <citation type="submission" date="2025-08" db="UniProtKB">
        <authorList>
            <consortium name="Ensembl"/>
        </authorList>
    </citation>
    <scope>IDENTIFICATION</scope>
</reference>
<proteinExistence type="inferred from homology"/>
<dbReference type="PRINTS" id="PR00704">
    <property type="entry name" value="CALPAIN"/>
</dbReference>
<dbReference type="AlphaFoldDB" id="A0A8C4NDN8"/>
<dbReference type="GeneTree" id="ENSGT00940000158312"/>
<dbReference type="SMART" id="SM00547">
    <property type="entry name" value="ZnF_RBZ"/>
    <property type="match status" value="6"/>
</dbReference>
<evidence type="ECO:0000256" key="2">
    <source>
        <dbReference type="ARBA" id="ARBA00022670"/>
    </source>
</evidence>
<sequence length="1138" mass="126348">MSTESASAPSGAGPSHEVVTSPFTSEACRRRRGTERARRGTERARRRFGDSSSTNGSQWSCKRCTLLNTAEMNRCFVCESPREECNFENILRLSCALNGNIELMDDSLLSPNCQNQNTDFTPDSCHDVTKSSPSMASQDLPPLDFSSSSIVVALPQKDECSLTTSSHSMENIPVDQAKQSVFRRSVSATPSCTPSSSDKTWTCCRCTFENHTVDRTCSICRAPKKVSLPSAIVVPEIDIFGKNGFSRSGRQHKCHSLSQLCDVIDLTGPDPEVRSPREAFDFAKASSICPANFPRMRKEMVPNEGDLGTSDSSSTDLERSKRLLDFEEYLNSKSSMGFKHLKFINCKADFNDAHSKGQSSLINHIPSEEVVTNLRESFQVDASVIGSQQEHTASSDVKETKEQDDCQGLVNPPAKPNKQVPQVATHPMHEKSNNNLTLETNTSNWKCQTCTLLNEDGAPRCTVCETPRTGSSINLAVGAVKYKSPTSLPKPSANSWSCPRCTLQNPIGERQCAACGQRGQRLSTSTDKGWICCRCTHANNANDSRCSECNAEGSTPNKTSSYGKDLWTCRVCTLKNNTSVADCVVCGGSKEQSRSKHIQKLRRRESINIDAQRNNDEQHAKKLWENMVSFCAKDGTKFVDDSFPPVIKSLGYSLEHTVAHRVKCWRRPTEILSPLDEASLPWVVFRTPRPNDISQGLLGNCWFLSALAVLAEQPERVERVMVTRQVCAEGVYQVRLCKDGVWKTVLVDDLLPCDENGSLLFSQAQRKQLWVPLIEKALAKLHGSYNALQAGRSIEGLATLTGAPCESLQLQPSQAELVDTELVWAKLLSSKEAGLLRLRNPWGRYSWKGEWSDDSAVWTAPLRLELMAFGNSEGVFWISYTDFKRYFENVDVCKVRRDWNEVRIQGAFPRRDGFPLESTIVTVFTHTEIEFALFHEGLRRSEGNDGHMLDLCVVVYQVHLQAGGSPSLISVAAHSQRAVKRFVGCSAMLSPGDYVVVCLAFNHWAVPEPVPCTYNLAVYSSKRVMVELLPPSKSLLADAVIHLAVSRGHRHEAREGMSCYYLTYGWAGLVVVVENRHPDRYLQVSCNCSDSCNVVSTRGHLKTADSVPPLHRYVLFTQLVLFIRCIVTGSIVHRTISL</sequence>
<reference evidence="14" key="2">
    <citation type="submission" date="2025-09" db="UniProtKB">
        <authorList>
            <consortium name="Ensembl"/>
        </authorList>
    </citation>
    <scope>IDENTIFICATION</scope>
</reference>
<evidence type="ECO:0000256" key="4">
    <source>
        <dbReference type="ARBA" id="ARBA00022771"/>
    </source>
</evidence>
<dbReference type="Gene3D" id="3.90.70.10">
    <property type="entry name" value="Cysteine proteinases"/>
    <property type="match status" value="1"/>
</dbReference>
<feature type="active site" evidence="8">
    <location>
        <position position="840"/>
    </location>
</feature>
<evidence type="ECO:0000259" key="12">
    <source>
        <dbReference type="PROSITE" id="PS50199"/>
    </source>
</evidence>
<organism evidence="14 15">
    <name type="scientific">Eptatretus burgeri</name>
    <name type="common">Inshore hagfish</name>
    <dbReference type="NCBI Taxonomy" id="7764"/>
    <lineage>
        <taxon>Eukaryota</taxon>
        <taxon>Metazoa</taxon>
        <taxon>Chordata</taxon>
        <taxon>Craniata</taxon>
        <taxon>Vertebrata</taxon>
        <taxon>Cyclostomata</taxon>
        <taxon>Myxini</taxon>
        <taxon>Myxiniformes</taxon>
        <taxon>Myxinidae</taxon>
        <taxon>Eptatretinae</taxon>
        <taxon>Eptatretus</taxon>
    </lineage>
</organism>
<feature type="compositionally biased region" description="Basic and acidic residues" evidence="11">
    <location>
        <begin position="34"/>
        <end position="49"/>
    </location>
</feature>
<comment type="similarity">
    <text evidence="1">Belongs to the peptidase C2 family.</text>
</comment>
<protein>
    <submittedName>
        <fullName evidence="14">Calpain 15</fullName>
    </submittedName>
</protein>
<evidence type="ECO:0000256" key="1">
    <source>
        <dbReference type="ARBA" id="ARBA00007623"/>
    </source>
</evidence>
<feature type="compositionally biased region" description="Low complexity" evidence="11">
    <location>
        <begin position="1"/>
        <end position="15"/>
    </location>
</feature>
<feature type="region of interest" description="Disordered" evidence="11">
    <location>
        <begin position="387"/>
        <end position="436"/>
    </location>
</feature>
<evidence type="ECO:0000313" key="15">
    <source>
        <dbReference type="Proteomes" id="UP000694388"/>
    </source>
</evidence>
<keyword evidence="3" id="KW-0479">Metal-binding</keyword>
<dbReference type="PROSITE" id="PS01358">
    <property type="entry name" value="ZF_RANBP2_1"/>
    <property type="match status" value="5"/>
</dbReference>
<comment type="caution">
    <text evidence="9">Lacks conserved residue(s) required for the propagation of feature annotation.</text>
</comment>
<dbReference type="Proteomes" id="UP000694388">
    <property type="component" value="Unplaced"/>
</dbReference>
<dbReference type="InterPro" id="IPR001300">
    <property type="entry name" value="Peptidase_C2_calpain_cat"/>
</dbReference>
<keyword evidence="6" id="KW-0788">Thiol protease</keyword>
<feature type="domain" description="RanBP2-type" evidence="12">
    <location>
        <begin position="197"/>
        <end position="226"/>
    </location>
</feature>
<dbReference type="Gene3D" id="4.10.1060.10">
    <property type="entry name" value="Zinc finger, RanBP2-type"/>
    <property type="match status" value="4"/>
</dbReference>
<name>A0A8C4NDN8_EPTBU</name>
<dbReference type="Ensembl" id="ENSEBUT00000006582.1">
    <property type="protein sequence ID" value="ENSEBUP00000006132.1"/>
    <property type="gene ID" value="ENSEBUG00000004074.1"/>
</dbReference>
<dbReference type="SMART" id="SM00230">
    <property type="entry name" value="CysPc"/>
    <property type="match status" value="1"/>
</dbReference>
<dbReference type="InterPro" id="IPR022684">
    <property type="entry name" value="Calpain_cysteine_protease"/>
</dbReference>
<feature type="domain" description="RanBP2-type" evidence="12">
    <location>
        <begin position="561"/>
        <end position="592"/>
    </location>
</feature>
<dbReference type="GO" id="GO:0005737">
    <property type="term" value="C:cytoplasm"/>
    <property type="evidence" value="ECO:0007669"/>
    <property type="project" value="TreeGrafter"/>
</dbReference>
<evidence type="ECO:0000256" key="10">
    <source>
        <dbReference type="PROSITE-ProRule" id="PRU00322"/>
    </source>
</evidence>
<dbReference type="PROSITE" id="PS50203">
    <property type="entry name" value="CALPAIN_CAT"/>
    <property type="match status" value="1"/>
</dbReference>
<feature type="active site" evidence="8">
    <location>
        <position position="701"/>
    </location>
</feature>
<dbReference type="PANTHER" id="PTHR10183:SF382">
    <property type="entry name" value="CALPAIN-15"/>
    <property type="match status" value="1"/>
</dbReference>
<feature type="domain" description="Calpain catalytic" evidence="13">
    <location>
        <begin position="637"/>
        <end position="896"/>
    </location>
</feature>
<evidence type="ECO:0000256" key="3">
    <source>
        <dbReference type="ARBA" id="ARBA00022723"/>
    </source>
</evidence>
<evidence type="ECO:0000256" key="6">
    <source>
        <dbReference type="ARBA" id="ARBA00022807"/>
    </source>
</evidence>
<keyword evidence="7" id="KW-0862">Zinc</keyword>
<dbReference type="PROSITE" id="PS50199">
    <property type="entry name" value="ZF_RANBP2_2"/>
    <property type="match status" value="5"/>
</dbReference>
<dbReference type="PROSITE" id="PS00139">
    <property type="entry name" value="THIOL_PROTEASE_CYS"/>
    <property type="match status" value="1"/>
</dbReference>